<keyword evidence="2" id="KW-0677">Repeat</keyword>
<dbReference type="OrthoDB" id="410307at2759"/>
<keyword evidence="4 5" id="KW-0862">Zinc</keyword>
<feature type="zinc finger region" description="C3H1-type" evidence="5">
    <location>
        <begin position="142"/>
        <end position="169"/>
    </location>
</feature>
<feature type="region of interest" description="Disordered" evidence="6">
    <location>
        <begin position="311"/>
        <end position="332"/>
    </location>
</feature>
<feature type="compositionally biased region" description="Low complexity" evidence="6">
    <location>
        <begin position="216"/>
        <end position="227"/>
    </location>
</feature>
<evidence type="ECO:0000313" key="9">
    <source>
        <dbReference type="Proteomes" id="UP000041254"/>
    </source>
</evidence>
<feature type="compositionally biased region" description="Gly residues" evidence="6">
    <location>
        <begin position="51"/>
        <end position="63"/>
    </location>
</feature>
<evidence type="ECO:0000256" key="1">
    <source>
        <dbReference type="ARBA" id="ARBA00022723"/>
    </source>
</evidence>
<evidence type="ECO:0000259" key="7">
    <source>
        <dbReference type="PROSITE" id="PS50103"/>
    </source>
</evidence>
<dbReference type="InterPro" id="IPR036855">
    <property type="entry name" value="Znf_CCCH_sf"/>
</dbReference>
<evidence type="ECO:0000256" key="2">
    <source>
        <dbReference type="ARBA" id="ARBA00022737"/>
    </source>
</evidence>
<dbReference type="STRING" id="1169540.A0A0G4F7W6"/>
<evidence type="ECO:0000256" key="3">
    <source>
        <dbReference type="ARBA" id="ARBA00022771"/>
    </source>
</evidence>
<dbReference type="SUPFAM" id="SSF90229">
    <property type="entry name" value="CCCH zinc finger"/>
    <property type="match status" value="2"/>
</dbReference>
<dbReference type="SMART" id="SM00356">
    <property type="entry name" value="ZnF_C3H1"/>
    <property type="match status" value="3"/>
</dbReference>
<evidence type="ECO:0000256" key="5">
    <source>
        <dbReference type="PROSITE-ProRule" id="PRU00723"/>
    </source>
</evidence>
<protein>
    <recommendedName>
        <fullName evidence="7">C3H1-type domain-containing protein</fullName>
    </recommendedName>
</protein>
<feature type="region of interest" description="Disordered" evidence="6">
    <location>
        <begin position="183"/>
        <end position="227"/>
    </location>
</feature>
<name>A0A0G4F7W6_VITBC</name>
<feature type="compositionally biased region" description="Basic and acidic residues" evidence="6">
    <location>
        <begin position="183"/>
        <end position="199"/>
    </location>
</feature>
<dbReference type="InParanoid" id="A0A0G4F7W6"/>
<dbReference type="AlphaFoldDB" id="A0A0G4F7W6"/>
<dbReference type="GO" id="GO:0008270">
    <property type="term" value="F:zinc ion binding"/>
    <property type="evidence" value="ECO:0007669"/>
    <property type="project" value="UniProtKB-KW"/>
</dbReference>
<evidence type="ECO:0000313" key="8">
    <source>
        <dbReference type="EMBL" id="CEM08760.1"/>
    </source>
</evidence>
<dbReference type="GO" id="GO:0003729">
    <property type="term" value="F:mRNA binding"/>
    <property type="evidence" value="ECO:0007669"/>
    <property type="project" value="InterPro"/>
</dbReference>
<organism evidence="8 9">
    <name type="scientific">Vitrella brassicaformis (strain CCMP3155)</name>
    <dbReference type="NCBI Taxonomy" id="1169540"/>
    <lineage>
        <taxon>Eukaryota</taxon>
        <taxon>Sar</taxon>
        <taxon>Alveolata</taxon>
        <taxon>Colpodellida</taxon>
        <taxon>Vitrellaceae</taxon>
        <taxon>Vitrella</taxon>
    </lineage>
</organism>
<feature type="compositionally biased region" description="Pro residues" evidence="6">
    <location>
        <begin position="205"/>
        <end position="215"/>
    </location>
</feature>
<dbReference type="Proteomes" id="UP000041254">
    <property type="component" value="Unassembled WGS sequence"/>
</dbReference>
<dbReference type="PROSITE" id="PS50103">
    <property type="entry name" value="ZF_C3H1"/>
    <property type="match status" value="3"/>
</dbReference>
<feature type="region of interest" description="Disordered" evidence="6">
    <location>
        <begin position="34"/>
        <end position="68"/>
    </location>
</feature>
<feature type="domain" description="C3H1-type" evidence="7">
    <location>
        <begin position="142"/>
        <end position="169"/>
    </location>
</feature>
<feature type="domain" description="C3H1-type" evidence="7">
    <location>
        <begin position="73"/>
        <end position="100"/>
    </location>
</feature>
<feature type="region of interest" description="Disordered" evidence="6">
    <location>
        <begin position="246"/>
        <end position="268"/>
    </location>
</feature>
<dbReference type="Gene3D" id="3.30.1370.210">
    <property type="match status" value="1"/>
</dbReference>
<evidence type="ECO:0000256" key="4">
    <source>
        <dbReference type="ARBA" id="ARBA00022833"/>
    </source>
</evidence>
<feature type="zinc finger region" description="C3H1-type" evidence="5">
    <location>
        <begin position="108"/>
        <end position="134"/>
    </location>
</feature>
<keyword evidence="1 5" id="KW-0479">Metal-binding</keyword>
<proteinExistence type="predicted"/>
<dbReference type="PANTHER" id="PTHR12547:SF18">
    <property type="entry name" value="PROTEIN TIS11"/>
    <property type="match status" value="1"/>
</dbReference>
<accession>A0A0G4F7W6</accession>
<sequence>MVALCLAREVDGGPVPSSRGGRTATTTTTIMAPLPLTPAVTGSGAVERRGSGSGTTSGGGGGSLESSRPVDQWYKTKLCPFFKRKRCNKGLACNYAHSRAELRTLPDLAKTSICDAYLKGACGNKDCKFAHGASELRVTPDYYKTKPCHNWQDGFCPYGESCRHAHGEADRRPRVYRATAQERHLARDYRESKGQDKATKQAHPGAPPPKKPPPLLSTLIPHPTTTTITTIGTAGKAITAQHTPAPLTHQHQHHHSNSPSSASTTSTQASQTFALLYATTPTHAQIPTTDANGKAATVGVSVWECGRRESSTSTILDASESDSTHASTPQSASMVPACPVVGPASAFFAHSSHKGGDECDEDYLRGSFMCQWDIQKAPRGAGAAGGGSAGVMVRQGTGQSPLLQPDHVVLDVVNAILED</sequence>
<feature type="compositionally biased region" description="Low complexity" evidence="6">
    <location>
        <begin position="257"/>
        <end position="268"/>
    </location>
</feature>
<dbReference type="InterPro" id="IPR000571">
    <property type="entry name" value="Znf_CCCH"/>
</dbReference>
<dbReference type="InterPro" id="IPR045877">
    <property type="entry name" value="ZFP36-like"/>
</dbReference>
<keyword evidence="3 5" id="KW-0863">Zinc-finger</keyword>
<dbReference type="EMBL" id="CDMY01000386">
    <property type="protein sequence ID" value="CEM08760.1"/>
    <property type="molecule type" value="Genomic_DNA"/>
</dbReference>
<reference evidence="8 9" key="1">
    <citation type="submission" date="2014-11" db="EMBL/GenBank/DDBJ databases">
        <authorList>
            <person name="Zhu J."/>
            <person name="Qi W."/>
            <person name="Song R."/>
        </authorList>
    </citation>
    <scope>NUCLEOTIDE SEQUENCE [LARGE SCALE GENOMIC DNA]</scope>
</reference>
<evidence type="ECO:0000256" key="6">
    <source>
        <dbReference type="SAM" id="MobiDB-lite"/>
    </source>
</evidence>
<dbReference type="VEuPathDB" id="CryptoDB:Vbra_4189"/>
<dbReference type="PANTHER" id="PTHR12547">
    <property type="entry name" value="CCCH ZINC FINGER/TIS11-RELATED"/>
    <property type="match status" value="1"/>
</dbReference>
<gene>
    <name evidence="8" type="ORF">Vbra_4189</name>
</gene>
<dbReference type="Gene3D" id="4.10.1000.10">
    <property type="entry name" value="Zinc finger, CCCH-type"/>
    <property type="match status" value="1"/>
</dbReference>
<dbReference type="Pfam" id="PF00642">
    <property type="entry name" value="zf-CCCH"/>
    <property type="match status" value="2"/>
</dbReference>
<feature type="zinc finger region" description="C3H1-type" evidence="5">
    <location>
        <begin position="73"/>
        <end position="100"/>
    </location>
</feature>
<keyword evidence="9" id="KW-1185">Reference proteome</keyword>
<feature type="domain" description="C3H1-type" evidence="7">
    <location>
        <begin position="108"/>
        <end position="134"/>
    </location>
</feature>